<dbReference type="AlphaFoldDB" id="A0A933GKY7"/>
<evidence type="ECO:0000256" key="5">
    <source>
        <dbReference type="ARBA" id="ARBA00049288"/>
    </source>
</evidence>
<organism evidence="9 10">
    <name type="scientific">Tectimicrobiota bacterium</name>
    <dbReference type="NCBI Taxonomy" id="2528274"/>
    <lineage>
        <taxon>Bacteria</taxon>
        <taxon>Pseudomonadati</taxon>
        <taxon>Nitrospinota/Tectimicrobiota group</taxon>
        <taxon>Candidatus Tectimicrobiota</taxon>
    </lineage>
</organism>
<comment type="pathway">
    <text evidence="1">Carbohydrate metabolism; tricarboxylic acid cycle; isocitrate from oxaloacetate: step 1/2.</text>
</comment>
<dbReference type="NCBIfam" id="TIGR01800">
    <property type="entry name" value="cit_synth_II"/>
    <property type="match status" value="1"/>
</dbReference>
<gene>
    <name evidence="9" type="ORF">HY730_01625</name>
</gene>
<comment type="catalytic activity">
    <reaction evidence="5">
        <text>oxaloacetate + acetyl-CoA + H2O = citrate + CoA + H(+)</text>
        <dbReference type="Rhea" id="RHEA:16845"/>
        <dbReference type="ChEBI" id="CHEBI:15377"/>
        <dbReference type="ChEBI" id="CHEBI:15378"/>
        <dbReference type="ChEBI" id="CHEBI:16452"/>
        <dbReference type="ChEBI" id="CHEBI:16947"/>
        <dbReference type="ChEBI" id="CHEBI:57287"/>
        <dbReference type="ChEBI" id="CHEBI:57288"/>
        <dbReference type="EC" id="2.3.3.16"/>
    </reaction>
</comment>
<feature type="active site" evidence="7">
    <location>
        <position position="268"/>
    </location>
</feature>
<dbReference type="CDD" id="cd06118">
    <property type="entry name" value="citrate_synt_like_1"/>
    <property type="match status" value="1"/>
</dbReference>
<evidence type="ECO:0000256" key="2">
    <source>
        <dbReference type="ARBA" id="ARBA00010566"/>
    </source>
</evidence>
<dbReference type="GO" id="GO:0036440">
    <property type="term" value="F:citrate synthase activity"/>
    <property type="evidence" value="ECO:0007669"/>
    <property type="project" value="UniProtKB-EC"/>
</dbReference>
<keyword evidence="4 6" id="KW-0808">Transferase</keyword>
<evidence type="ECO:0000256" key="4">
    <source>
        <dbReference type="ARBA" id="ARBA00022679"/>
    </source>
</evidence>
<dbReference type="GO" id="GO:0005829">
    <property type="term" value="C:cytosol"/>
    <property type="evidence" value="ECO:0007669"/>
    <property type="project" value="TreeGrafter"/>
</dbReference>
<dbReference type="InterPro" id="IPR016143">
    <property type="entry name" value="Citrate_synth-like_sm_a-sub"/>
</dbReference>
<dbReference type="InterPro" id="IPR011278">
    <property type="entry name" value="2-MeCitrate/Citrate_synth_II"/>
</dbReference>
<dbReference type="PANTHER" id="PTHR11739">
    <property type="entry name" value="CITRATE SYNTHASE"/>
    <property type="match status" value="1"/>
</dbReference>
<evidence type="ECO:0000313" key="10">
    <source>
        <dbReference type="Proteomes" id="UP000772181"/>
    </source>
</evidence>
<dbReference type="PANTHER" id="PTHR11739:SF4">
    <property type="entry name" value="CITRATE SYNTHASE, PEROXISOMAL"/>
    <property type="match status" value="1"/>
</dbReference>
<dbReference type="SUPFAM" id="SSF48256">
    <property type="entry name" value="Citrate synthase"/>
    <property type="match status" value="1"/>
</dbReference>
<dbReference type="InterPro" id="IPR002020">
    <property type="entry name" value="Citrate_synthase"/>
</dbReference>
<evidence type="ECO:0000256" key="6">
    <source>
        <dbReference type="PIRNR" id="PIRNR001369"/>
    </source>
</evidence>
<comment type="similarity">
    <text evidence="2 6 8">Belongs to the citrate synthase family.</text>
</comment>
<dbReference type="EMBL" id="JACQWF010000076">
    <property type="protein sequence ID" value="MBI4595060.1"/>
    <property type="molecule type" value="Genomic_DNA"/>
</dbReference>
<name>A0A933GKY7_UNCTE</name>
<dbReference type="InterPro" id="IPR036969">
    <property type="entry name" value="Citrate_synthase_sf"/>
</dbReference>
<evidence type="ECO:0000256" key="1">
    <source>
        <dbReference type="ARBA" id="ARBA00004751"/>
    </source>
</evidence>
<evidence type="ECO:0000256" key="8">
    <source>
        <dbReference type="RuleBase" id="RU003406"/>
    </source>
</evidence>
<proteinExistence type="inferred from homology"/>
<dbReference type="PRINTS" id="PR00143">
    <property type="entry name" value="CITRTSNTHASE"/>
</dbReference>
<dbReference type="InterPro" id="IPR016142">
    <property type="entry name" value="Citrate_synth-like_lrg_a-sub"/>
</dbReference>
<keyword evidence="3" id="KW-0816">Tricarboxylic acid cycle</keyword>
<reference evidence="9" key="1">
    <citation type="submission" date="2020-07" db="EMBL/GenBank/DDBJ databases">
        <title>Huge and variable diversity of episymbiotic CPR bacteria and DPANN archaea in groundwater ecosystems.</title>
        <authorList>
            <person name="He C.Y."/>
            <person name="Keren R."/>
            <person name="Whittaker M."/>
            <person name="Farag I.F."/>
            <person name="Doudna J."/>
            <person name="Cate J.H.D."/>
            <person name="Banfield J.F."/>
        </authorList>
    </citation>
    <scope>NUCLEOTIDE SEQUENCE</scope>
    <source>
        <strain evidence="9">NC_groundwater_1482_Ag_S-0.65um_47_24</strain>
    </source>
</reference>
<dbReference type="InterPro" id="IPR019810">
    <property type="entry name" value="Citrate_synthase_AS"/>
</dbReference>
<evidence type="ECO:0000313" key="9">
    <source>
        <dbReference type="EMBL" id="MBI4595060.1"/>
    </source>
</evidence>
<feature type="active site" evidence="7">
    <location>
        <position position="322"/>
    </location>
</feature>
<evidence type="ECO:0000256" key="7">
    <source>
        <dbReference type="PIRSR" id="PIRSR001369-1"/>
    </source>
</evidence>
<evidence type="ECO:0000256" key="3">
    <source>
        <dbReference type="ARBA" id="ARBA00022532"/>
    </source>
</evidence>
<dbReference type="PIRSF" id="PIRSF001369">
    <property type="entry name" value="Citrate_synth"/>
    <property type="match status" value="1"/>
</dbReference>
<protein>
    <recommendedName>
        <fullName evidence="6">Citrate synthase</fullName>
    </recommendedName>
</protein>
<accession>A0A933GKY7</accession>
<dbReference type="InterPro" id="IPR024176">
    <property type="entry name" value="Citrate_synthase_bac-typ"/>
</dbReference>
<dbReference type="GO" id="GO:0005975">
    <property type="term" value="P:carbohydrate metabolic process"/>
    <property type="evidence" value="ECO:0007669"/>
    <property type="project" value="TreeGrafter"/>
</dbReference>
<dbReference type="Proteomes" id="UP000772181">
    <property type="component" value="Unassembled WGS sequence"/>
</dbReference>
<dbReference type="Pfam" id="PF00285">
    <property type="entry name" value="Citrate_synt"/>
    <property type="match status" value="1"/>
</dbReference>
<dbReference type="Gene3D" id="1.10.230.10">
    <property type="entry name" value="Cytochrome P450-Terp, domain 2"/>
    <property type="match status" value="1"/>
</dbReference>
<dbReference type="GO" id="GO:0006099">
    <property type="term" value="P:tricarboxylic acid cycle"/>
    <property type="evidence" value="ECO:0007669"/>
    <property type="project" value="UniProtKB-KW"/>
</dbReference>
<comment type="caution">
    <text evidence="9">The sequence shown here is derived from an EMBL/GenBank/DDBJ whole genome shotgun (WGS) entry which is preliminary data.</text>
</comment>
<dbReference type="PROSITE" id="PS00480">
    <property type="entry name" value="CITRATE_SYNTHASE"/>
    <property type="match status" value="1"/>
</dbReference>
<sequence length="385" mass="43038">MTQVVQPPASPGFVKGLEGVIASKTKIGFVDGMGGRLVYRGININELAEFSNFEETAYLLFYGQLPKAGELAQFKARLQKYRQLPESVLQIIKMVARETHPMAALRTAISSLGCFDPDVESTEMEKYSEIGLKLITQVATAAAAVYRARKGQEPIRPDPSLDHTANFLYMCSGKKTDDFETKVMDVCLILHADHGMNASTFTSMVVISSLSDFYSAITAAIGSLKGTLHGGANEQVIRMLMEIGSVEKTEAYIKRAIENKKKIPGFGHRVYKTYDPRAIILSQYSERVTTQLGTKYLYDIAKKVEDLVVRVYGERGIFPNVDFFSGSIYHSFGFESPMYPVLFAVARIAGWVARVLEYLPENKIYRPKALYEGLLDNHYIPMDQR</sequence>
<dbReference type="Gene3D" id="1.10.580.10">
    <property type="entry name" value="Citrate Synthase, domain 1"/>
    <property type="match status" value="1"/>
</dbReference>